<reference evidence="2" key="1">
    <citation type="submission" date="2022-12" db="EMBL/GenBank/DDBJ databases">
        <authorList>
            <person name="Petersen C."/>
        </authorList>
    </citation>
    <scope>NUCLEOTIDE SEQUENCE</scope>
    <source>
        <strain evidence="2">IBT 29495</strain>
    </source>
</reference>
<name>A0A9W9XQ07_9EURO</name>
<keyword evidence="1" id="KW-1133">Transmembrane helix</keyword>
<reference evidence="2" key="2">
    <citation type="journal article" date="2023" name="IMA Fungus">
        <title>Comparative genomic study of the Penicillium genus elucidates a diverse pangenome and 15 lateral gene transfer events.</title>
        <authorList>
            <person name="Petersen C."/>
            <person name="Sorensen T."/>
            <person name="Nielsen M.R."/>
            <person name="Sondergaard T.E."/>
            <person name="Sorensen J.L."/>
            <person name="Fitzpatrick D.A."/>
            <person name="Frisvad J.C."/>
            <person name="Nielsen K.L."/>
        </authorList>
    </citation>
    <scope>NUCLEOTIDE SEQUENCE</scope>
    <source>
        <strain evidence="2">IBT 29495</strain>
    </source>
</reference>
<dbReference type="EMBL" id="JAPWDS010000005">
    <property type="protein sequence ID" value="KAJ5497008.1"/>
    <property type="molecule type" value="Genomic_DNA"/>
</dbReference>
<evidence type="ECO:0000313" key="2">
    <source>
        <dbReference type="EMBL" id="KAJ5497008.1"/>
    </source>
</evidence>
<feature type="transmembrane region" description="Helical" evidence="1">
    <location>
        <begin position="6"/>
        <end position="25"/>
    </location>
</feature>
<protein>
    <submittedName>
        <fullName evidence="2">Uncharacterized protein</fullName>
    </submittedName>
</protein>
<dbReference type="AlphaFoldDB" id="A0A9W9XQ07"/>
<sequence>MPQSLTYFEIVFGILVGAVSIGDAVRKREGDAEGGELNIELHELELGEGVDEWGLSVRGDLAV</sequence>
<organism evidence="2 3">
    <name type="scientific">Penicillium fimorum</name>
    <dbReference type="NCBI Taxonomy" id="1882269"/>
    <lineage>
        <taxon>Eukaryota</taxon>
        <taxon>Fungi</taxon>
        <taxon>Dikarya</taxon>
        <taxon>Ascomycota</taxon>
        <taxon>Pezizomycotina</taxon>
        <taxon>Eurotiomycetes</taxon>
        <taxon>Eurotiomycetidae</taxon>
        <taxon>Eurotiales</taxon>
        <taxon>Aspergillaceae</taxon>
        <taxon>Penicillium</taxon>
    </lineage>
</organism>
<comment type="caution">
    <text evidence="2">The sequence shown here is derived from an EMBL/GenBank/DDBJ whole genome shotgun (WGS) entry which is preliminary data.</text>
</comment>
<evidence type="ECO:0000313" key="3">
    <source>
        <dbReference type="Proteomes" id="UP001149954"/>
    </source>
</evidence>
<keyword evidence="1" id="KW-0812">Transmembrane</keyword>
<accession>A0A9W9XQ07</accession>
<gene>
    <name evidence="2" type="ORF">N7463_008995</name>
</gene>
<keyword evidence="1" id="KW-0472">Membrane</keyword>
<keyword evidence="3" id="KW-1185">Reference proteome</keyword>
<evidence type="ECO:0000256" key="1">
    <source>
        <dbReference type="SAM" id="Phobius"/>
    </source>
</evidence>
<dbReference type="Proteomes" id="UP001149954">
    <property type="component" value="Unassembled WGS sequence"/>
</dbReference>
<proteinExistence type="predicted"/>